<keyword evidence="4 6" id="KW-1133">Transmembrane helix</keyword>
<dbReference type="NCBIfam" id="TIGR02532">
    <property type="entry name" value="IV_pilin_GFxxxE"/>
    <property type="match status" value="1"/>
</dbReference>
<dbReference type="PROSITE" id="PS00409">
    <property type="entry name" value="PROKAR_NTER_METHYL"/>
    <property type="match status" value="1"/>
</dbReference>
<dbReference type="Pfam" id="PF07963">
    <property type="entry name" value="N_methyl"/>
    <property type="match status" value="1"/>
</dbReference>
<dbReference type="PANTHER" id="PTHR30093">
    <property type="entry name" value="GENERAL SECRETION PATHWAY PROTEIN G"/>
    <property type="match status" value="1"/>
</dbReference>
<dbReference type="SUPFAM" id="SSF54523">
    <property type="entry name" value="Pili subunits"/>
    <property type="match status" value="1"/>
</dbReference>
<evidence type="ECO:0000256" key="1">
    <source>
        <dbReference type="ARBA" id="ARBA00004167"/>
    </source>
</evidence>
<evidence type="ECO:0000256" key="6">
    <source>
        <dbReference type="SAM" id="Phobius"/>
    </source>
</evidence>
<evidence type="ECO:0000256" key="5">
    <source>
        <dbReference type="ARBA" id="ARBA00023136"/>
    </source>
</evidence>
<dbReference type="GO" id="GO:0015627">
    <property type="term" value="C:type II protein secretion system complex"/>
    <property type="evidence" value="ECO:0007669"/>
    <property type="project" value="InterPro"/>
</dbReference>
<evidence type="ECO:0000256" key="3">
    <source>
        <dbReference type="ARBA" id="ARBA00022692"/>
    </source>
</evidence>
<reference evidence="7" key="1">
    <citation type="journal article" date="2020" name="mSystems">
        <title>Genome- and Community-Level Interaction Insights into Carbon Utilization and Element Cycling Functions of Hydrothermarchaeota in Hydrothermal Sediment.</title>
        <authorList>
            <person name="Zhou Z."/>
            <person name="Liu Y."/>
            <person name="Xu W."/>
            <person name="Pan J."/>
            <person name="Luo Z.H."/>
            <person name="Li M."/>
        </authorList>
    </citation>
    <scope>NUCLEOTIDE SEQUENCE [LARGE SCALE GENOMIC DNA]</scope>
    <source>
        <strain evidence="7">HyVt-28</strain>
    </source>
</reference>
<protein>
    <submittedName>
        <fullName evidence="7">Type II secretion system protein</fullName>
    </submittedName>
</protein>
<dbReference type="InterPro" id="IPR000983">
    <property type="entry name" value="Bac_GSPG_pilin"/>
</dbReference>
<dbReference type="GO" id="GO:0015628">
    <property type="term" value="P:protein secretion by the type II secretion system"/>
    <property type="evidence" value="ECO:0007669"/>
    <property type="project" value="InterPro"/>
</dbReference>
<keyword evidence="3 6" id="KW-0812">Transmembrane</keyword>
<dbReference type="InterPro" id="IPR045584">
    <property type="entry name" value="Pilin-like"/>
</dbReference>
<proteinExistence type="predicted"/>
<evidence type="ECO:0000313" key="7">
    <source>
        <dbReference type="EMBL" id="HDL60306.1"/>
    </source>
</evidence>
<dbReference type="GO" id="GO:0016020">
    <property type="term" value="C:membrane"/>
    <property type="evidence" value="ECO:0007669"/>
    <property type="project" value="UniProtKB-SubCell"/>
</dbReference>
<dbReference type="Proteomes" id="UP000886381">
    <property type="component" value="Unassembled WGS sequence"/>
</dbReference>
<dbReference type="Gene3D" id="3.30.700.10">
    <property type="entry name" value="Glycoprotein, Type 4 Pilin"/>
    <property type="match status" value="1"/>
</dbReference>
<keyword evidence="5 6" id="KW-0472">Membrane</keyword>
<dbReference type="PANTHER" id="PTHR30093:SF44">
    <property type="entry name" value="TYPE II SECRETION SYSTEM CORE PROTEIN G"/>
    <property type="match status" value="1"/>
</dbReference>
<dbReference type="PRINTS" id="PR00813">
    <property type="entry name" value="BCTERIALGSPG"/>
</dbReference>
<dbReference type="EMBL" id="DRDR01000105">
    <property type="protein sequence ID" value="HDL60306.1"/>
    <property type="molecule type" value="Genomic_DNA"/>
</dbReference>
<comment type="caution">
    <text evidence="7">The sequence shown here is derived from an EMBL/GenBank/DDBJ whole genome shotgun (WGS) entry which is preliminary data.</text>
</comment>
<name>A0A7V0LUN9_UNCW3</name>
<dbReference type="InterPro" id="IPR012902">
    <property type="entry name" value="N_methyl_site"/>
</dbReference>
<comment type="subcellular location">
    <subcellularLocation>
        <location evidence="1">Membrane</location>
        <topology evidence="1">Single-pass membrane protein</topology>
    </subcellularLocation>
</comment>
<feature type="transmembrane region" description="Helical" evidence="6">
    <location>
        <begin position="13"/>
        <end position="31"/>
    </location>
</feature>
<keyword evidence="2" id="KW-0488">Methylation</keyword>
<gene>
    <name evidence="7" type="ORF">ENH14_02500</name>
</gene>
<dbReference type="AlphaFoldDB" id="A0A7V0LUN9"/>
<sequence length="150" mass="16221">MGKNRKGFTLLELAIVLVVIGLLFGLVVRGINLTRGAKVKRVATDLRSIHTAVMIYYERNNAYPGDTDGDGLIDNGAQAWNDLASQNIAYQKPTPFGGTYDLGNDGTHNTITFTVNNTTTAQEIDNLIDNGDITTGSLTFSDTTGTYIMD</sequence>
<evidence type="ECO:0000256" key="4">
    <source>
        <dbReference type="ARBA" id="ARBA00022989"/>
    </source>
</evidence>
<evidence type="ECO:0000256" key="2">
    <source>
        <dbReference type="ARBA" id="ARBA00022481"/>
    </source>
</evidence>
<accession>A0A7V0LUN9</accession>
<organism evidence="7">
    <name type="scientific">candidate division WOR-3 bacterium</name>
    <dbReference type="NCBI Taxonomy" id="2052148"/>
    <lineage>
        <taxon>Bacteria</taxon>
        <taxon>Bacteria division WOR-3</taxon>
    </lineage>
</organism>